<evidence type="ECO:0000256" key="3">
    <source>
        <dbReference type="ARBA" id="ARBA00022692"/>
    </source>
</evidence>
<evidence type="ECO:0000313" key="13">
    <source>
        <dbReference type="Proteomes" id="UP000829685"/>
    </source>
</evidence>
<dbReference type="InterPro" id="IPR006121">
    <property type="entry name" value="HMA_dom"/>
</dbReference>
<dbReference type="SUPFAM" id="SSF56784">
    <property type="entry name" value="HAD-like"/>
    <property type="match status" value="1"/>
</dbReference>
<dbReference type="Gene3D" id="3.40.50.1000">
    <property type="entry name" value="HAD superfamily/HAD-like"/>
    <property type="match status" value="1"/>
</dbReference>
<dbReference type="InterPro" id="IPR017969">
    <property type="entry name" value="Heavy-metal-associated_CS"/>
</dbReference>
<feature type="transmembrane region" description="Helical" evidence="10">
    <location>
        <begin position="222"/>
        <end position="239"/>
    </location>
</feature>
<keyword evidence="6 10" id="KW-0067">ATP-binding</keyword>
<comment type="caution">
    <text evidence="12">The sequence shown here is derived from an EMBL/GenBank/DDBJ whole genome shotgun (WGS) entry which is preliminary data.</text>
</comment>
<dbReference type="PRINTS" id="PR00119">
    <property type="entry name" value="CATATPASE"/>
</dbReference>
<dbReference type="GO" id="GO:0016020">
    <property type="term" value="C:membrane"/>
    <property type="evidence" value="ECO:0007669"/>
    <property type="project" value="UniProtKB-SubCell"/>
</dbReference>
<dbReference type="PROSITE" id="PS00154">
    <property type="entry name" value="ATPASE_E1_E2"/>
    <property type="match status" value="1"/>
</dbReference>
<evidence type="ECO:0000256" key="6">
    <source>
        <dbReference type="ARBA" id="ARBA00022840"/>
    </source>
</evidence>
<dbReference type="Gene3D" id="2.70.150.10">
    <property type="entry name" value="Calcium-transporting ATPase, cytoplasmic transduction domain A"/>
    <property type="match status" value="1"/>
</dbReference>
<dbReference type="InterPro" id="IPR008250">
    <property type="entry name" value="ATPase_P-typ_transduc_dom_A_sf"/>
</dbReference>
<dbReference type="EMBL" id="JAFIMR010000009">
    <property type="protein sequence ID" value="KAI1874646.1"/>
    <property type="molecule type" value="Genomic_DNA"/>
</dbReference>
<comment type="similarity">
    <text evidence="2 10">Belongs to the cation transport ATPase (P-type) (TC 3.A.3) family. Type IB subfamily.</text>
</comment>
<dbReference type="OrthoDB" id="432719at2759"/>
<dbReference type="NCBIfam" id="TIGR01494">
    <property type="entry name" value="ATPase_P-type"/>
    <property type="match status" value="2"/>
</dbReference>
<feature type="transmembrane region" description="Helical" evidence="10">
    <location>
        <begin position="421"/>
        <end position="442"/>
    </location>
</feature>
<dbReference type="NCBIfam" id="TIGR01525">
    <property type="entry name" value="ATPase-IB_hvy"/>
    <property type="match status" value="1"/>
</dbReference>
<dbReference type="Gene3D" id="3.30.70.100">
    <property type="match status" value="1"/>
</dbReference>
<dbReference type="AlphaFoldDB" id="A0A9Q0AS38"/>
<evidence type="ECO:0000256" key="10">
    <source>
        <dbReference type="RuleBase" id="RU362081"/>
    </source>
</evidence>
<dbReference type="GO" id="GO:0043682">
    <property type="term" value="F:P-type divalent copper transporter activity"/>
    <property type="evidence" value="ECO:0007669"/>
    <property type="project" value="TreeGrafter"/>
</dbReference>
<comment type="subcellular location">
    <subcellularLocation>
        <location evidence="1">Endomembrane system</location>
        <topology evidence="1">Multi-pass membrane protein</topology>
    </subcellularLocation>
    <subcellularLocation>
        <location evidence="10">Membrane</location>
    </subcellularLocation>
</comment>
<dbReference type="PANTHER" id="PTHR43520">
    <property type="entry name" value="ATP7, ISOFORM B"/>
    <property type="match status" value="1"/>
</dbReference>
<evidence type="ECO:0000256" key="7">
    <source>
        <dbReference type="ARBA" id="ARBA00022967"/>
    </source>
</evidence>
<dbReference type="GO" id="GO:0055070">
    <property type="term" value="P:copper ion homeostasis"/>
    <property type="evidence" value="ECO:0007669"/>
    <property type="project" value="TreeGrafter"/>
</dbReference>
<proteinExistence type="inferred from homology"/>
<dbReference type="InterPro" id="IPR036163">
    <property type="entry name" value="HMA_dom_sf"/>
</dbReference>
<reference evidence="12" key="1">
    <citation type="submission" date="2021-03" db="EMBL/GenBank/DDBJ databases">
        <title>Revisited historic fungal species revealed as producer of novel bioactive compounds through whole genome sequencing and comparative genomics.</title>
        <authorList>
            <person name="Vignolle G.A."/>
            <person name="Hochenegger N."/>
            <person name="Mach R.L."/>
            <person name="Mach-Aigner A.R."/>
            <person name="Javad Rahimi M."/>
            <person name="Salim K.A."/>
            <person name="Chan C.M."/>
            <person name="Lim L.B.L."/>
            <person name="Cai F."/>
            <person name="Druzhinina I.S."/>
            <person name="U'Ren J.M."/>
            <person name="Derntl C."/>
        </authorList>
    </citation>
    <scope>NUCLEOTIDE SEQUENCE</scope>
    <source>
        <strain evidence="12">TUCIM 5799</strain>
    </source>
</reference>
<dbReference type="InterPro" id="IPR018303">
    <property type="entry name" value="ATPase_P-typ_P_site"/>
</dbReference>
<keyword evidence="5 10" id="KW-0547">Nucleotide-binding</keyword>
<dbReference type="InterPro" id="IPR023299">
    <property type="entry name" value="ATPase_P-typ_cyto_dom_N"/>
</dbReference>
<dbReference type="CDD" id="cd00371">
    <property type="entry name" value="HMA"/>
    <property type="match status" value="1"/>
</dbReference>
<sequence>MACCYIAAFCINHLIKACQFLDIGDNIKYNEDKATLGPDAPDPGLEIKLQAGAASGSSLTLSLGGLTCSSCTSAVEEALLALPSVAKVRVSLTLQQATVIGNSNKDLNEDLILQSIRSIGYDAQPGPRSPREIVELLQYRDKTDHLGSTLSHIGRCATLLQALTFCLYLLPGRSTLVQCLRWCLHTASIIVILYVQFIPVYWIHQDGWKWLRGGRMNMNTLTSLSMGLGSLLPCVDWLARKYVDILSRRAASKDLAQIYKPILETDFALLHPTMERVPTSYLRPADKILVEPHSVIPCDSYVLEGSSLIGQSIVTGESLPVKKHVGDYLLGGTRNLTSRLVCVVQREKGSSFYTKLVQSAAESSSESTENHRLLNTITRHFVAVVIGLSFTIPLIKLYPLIGNVSMYDIFYQWVSQTATILTSACPCAVNLAIPSAVVAAVVTACRQGIIVTGGINTIEKLEMSQKVVFDKTGTLTQSKLHVENFHYLPEWVNQGSILWEYACTVESQVINQHPIARAIFSSGLRKLGPAWTENQHLRRYRNLVCDSGQGIMGEVQLGKHPWRNIVMGNSRYLTDTGVTDVPEKLAMDTTGMIVVHMGIDMAYAGTFLVSDSIRDEAHYVVQSLVAAGYECGMLTGDTQESASRVSQKLGIPIIKAQALPDAKRECIQALQRSGDIVTMVGDGLNDAPSLSAAGVGIGLQKDTTISTIGGAVIIVNSSLQSVLELYNIAKMTMSQVRFNLYWILAYNIVSLSLSTGLFAPFNMSLSPSAAALMMSFSSVFMTLGCFRLRKRLEGVVNSRNKGTPVD</sequence>
<keyword evidence="3 10" id="KW-0812">Transmembrane</keyword>
<name>A0A9Q0AS38_9PEZI</name>
<evidence type="ECO:0000259" key="11">
    <source>
        <dbReference type="PROSITE" id="PS50846"/>
    </source>
</evidence>
<evidence type="ECO:0000256" key="9">
    <source>
        <dbReference type="ARBA" id="ARBA00023136"/>
    </source>
</evidence>
<dbReference type="InterPro" id="IPR027256">
    <property type="entry name" value="P-typ_ATPase_IB"/>
</dbReference>
<accession>A0A9Q0AS38</accession>
<dbReference type="InterPro" id="IPR023214">
    <property type="entry name" value="HAD_sf"/>
</dbReference>
<keyword evidence="7" id="KW-1278">Translocase</keyword>
<gene>
    <name evidence="12" type="ORF">JX265_004854</name>
</gene>
<evidence type="ECO:0000313" key="12">
    <source>
        <dbReference type="EMBL" id="KAI1874646.1"/>
    </source>
</evidence>
<dbReference type="PANTHER" id="PTHR43520:SF8">
    <property type="entry name" value="P-TYPE CU(+) TRANSPORTER"/>
    <property type="match status" value="1"/>
</dbReference>
<keyword evidence="13" id="KW-1185">Reference proteome</keyword>
<evidence type="ECO:0000256" key="5">
    <source>
        <dbReference type="ARBA" id="ARBA00022741"/>
    </source>
</evidence>
<dbReference type="Proteomes" id="UP000829685">
    <property type="component" value="Unassembled WGS sequence"/>
</dbReference>
<dbReference type="Pfam" id="PF00122">
    <property type="entry name" value="E1-E2_ATPase"/>
    <property type="match status" value="1"/>
</dbReference>
<protein>
    <recommendedName>
        <fullName evidence="11">HMA domain-containing protein</fullName>
    </recommendedName>
</protein>
<dbReference type="InterPro" id="IPR036412">
    <property type="entry name" value="HAD-like_sf"/>
</dbReference>
<dbReference type="SUPFAM" id="SSF81653">
    <property type="entry name" value="Calcium ATPase, transduction domain A"/>
    <property type="match status" value="1"/>
</dbReference>
<dbReference type="PROSITE" id="PS01047">
    <property type="entry name" value="HMA_1"/>
    <property type="match status" value="1"/>
</dbReference>
<dbReference type="Pfam" id="PF00403">
    <property type="entry name" value="HMA"/>
    <property type="match status" value="1"/>
</dbReference>
<dbReference type="GO" id="GO:0012505">
    <property type="term" value="C:endomembrane system"/>
    <property type="evidence" value="ECO:0007669"/>
    <property type="project" value="UniProtKB-SubCell"/>
</dbReference>
<evidence type="ECO:0000256" key="4">
    <source>
        <dbReference type="ARBA" id="ARBA00022723"/>
    </source>
</evidence>
<feature type="transmembrane region" description="Helical" evidence="10">
    <location>
        <begin position="765"/>
        <end position="786"/>
    </location>
</feature>
<organism evidence="12 13">
    <name type="scientific">Neoarthrinium moseri</name>
    <dbReference type="NCBI Taxonomy" id="1658444"/>
    <lineage>
        <taxon>Eukaryota</taxon>
        <taxon>Fungi</taxon>
        <taxon>Dikarya</taxon>
        <taxon>Ascomycota</taxon>
        <taxon>Pezizomycotina</taxon>
        <taxon>Sordariomycetes</taxon>
        <taxon>Xylariomycetidae</taxon>
        <taxon>Amphisphaeriales</taxon>
        <taxon>Apiosporaceae</taxon>
        <taxon>Neoarthrinium</taxon>
    </lineage>
</organism>
<dbReference type="SUPFAM" id="SSF55008">
    <property type="entry name" value="HMA, heavy metal-associated domain"/>
    <property type="match status" value="1"/>
</dbReference>
<evidence type="ECO:0000256" key="1">
    <source>
        <dbReference type="ARBA" id="ARBA00004127"/>
    </source>
</evidence>
<dbReference type="GO" id="GO:0005524">
    <property type="term" value="F:ATP binding"/>
    <property type="evidence" value="ECO:0007669"/>
    <property type="project" value="UniProtKB-UniRule"/>
</dbReference>
<dbReference type="InterPro" id="IPR059000">
    <property type="entry name" value="ATPase_P-type_domA"/>
</dbReference>
<dbReference type="Pfam" id="PF00702">
    <property type="entry name" value="Hydrolase"/>
    <property type="match status" value="1"/>
</dbReference>
<keyword evidence="9 10" id="KW-0472">Membrane</keyword>
<evidence type="ECO:0000256" key="8">
    <source>
        <dbReference type="ARBA" id="ARBA00022989"/>
    </source>
</evidence>
<keyword evidence="4 10" id="KW-0479">Metal-binding</keyword>
<dbReference type="PROSITE" id="PS50846">
    <property type="entry name" value="HMA_2"/>
    <property type="match status" value="1"/>
</dbReference>
<evidence type="ECO:0000256" key="2">
    <source>
        <dbReference type="ARBA" id="ARBA00006024"/>
    </source>
</evidence>
<dbReference type="Gene3D" id="3.40.1110.10">
    <property type="entry name" value="Calcium-transporting ATPase, cytoplasmic domain N"/>
    <property type="match status" value="1"/>
</dbReference>
<feature type="transmembrane region" description="Helical" evidence="10">
    <location>
        <begin position="182"/>
        <end position="202"/>
    </location>
</feature>
<keyword evidence="8 10" id="KW-1133">Transmembrane helix</keyword>
<dbReference type="InterPro" id="IPR001757">
    <property type="entry name" value="P_typ_ATPase"/>
</dbReference>
<dbReference type="GO" id="GO:0016887">
    <property type="term" value="F:ATP hydrolysis activity"/>
    <property type="evidence" value="ECO:0007669"/>
    <property type="project" value="InterPro"/>
</dbReference>
<feature type="domain" description="HMA" evidence="11">
    <location>
        <begin position="57"/>
        <end position="124"/>
    </location>
</feature>
<feature type="transmembrane region" description="Helical" evidence="10">
    <location>
        <begin position="740"/>
        <end position="759"/>
    </location>
</feature>
<dbReference type="GO" id="GO:0005507">
    <property type="term" value="F:copper ion binding"/>
    <property type="evidence" value="ECO:0007669"/>
    <property type="project" value="TreeGrafter"/>
</dbReference>
<feature type="transmembrane region" description="Helical" evidence="10">
    <location>
        <begin position="381"/>
        <end position="401"/>
    </location>
</feature>